<evidence type="ECO:0000313" key="5">
    <source>
        <dbReference type="Proteomes" id="UP000886520"/>
    </source>
</evidence>
<dbReference type="Pfam" id="PF00887">
    <property type="entry name" value="ACBP"/>
    <property type="match status" value="1"/>
</dbReference>
<dbReference type="GO" id="GO:0006631">
    <property type="term" value="P:fatty acid metabolic process"/>
    <property type="evidence" value="ECO:0007669"/>
    <property type="project" value="TreeGrafter"/>
</dbReference>
<dbReference type="InterPro" id="IPR014352">
    <property type="entry name" value="FERM/acyl-CoA-bd_prot_sf"/>
</dbReference>
<reference evidence="4" key="1">
    <citation type="submission" date="2021-01" db="EMBL/GenBank/DDBJ databases">
        <title>Adiantum capillus-veneris genome.</title>
        <authorList>
            <person name="Fang Y."/>
            <person name="Liao Q."/>
        </authorList>
    </citation>
    <scope>NUCLEOTIDE SEQUENCE</scope>
    <source>
        <strain evidence="4">H3</strain>
        <tissue evidence="4">Leaf</tissue>
    </source>
</reference>
<dbReference type="InterPro" id="IPR022408">
    <property type="entry name" value="Acyl-CoA-binding_prot_CS"/>
</dbReference>
<sequence length="104" mass="11876">MLGYPTSQVIARVFWTLQCLHQKEDFEKASKDALTLPSHTTDADKLILYGLFKQATIGEINTSRPGFFDMKGKAKWDAWKNFAGKSKEEAMEEYITKVKQLQEG</sequence>
<accession>A0A9D4VD93</accession>
<dbReference type="PRINTS" id="PR00689">
    <property type="entry name" value="ACOABINDINGP"/>
</dbReference>
<comment type="caution">
    <text evidence="4">The sequence shown here is derived from an EMBL/GenBank/DDBJ whole genome shotgun (WGS) entry which is preliminary data.</text>
</comment>
<dbReference type="EMBL" id="JABFUD020000001">
    <property type="protein sequence ID" value="KAI5084405.1"/>
    <property type="molecule type" value="Genomic_DNA"/>
</dbReference>
<dbReference type="SUPFAM" id="SSF47027">
    <property type="entry name" value="Acyl-CoA binding protein"/>
    <property type="match status" value="1"/>
</dbReference>
<evidence type="ECO:0000256" key="2">
    <source>
        <dbReference type="ARBA" id="ARBA00023121"/>
    </source>
</evidence>
<dbReference type="InterPro" id="IPR035984">
    <property type="entry name" value="Acyl-CoA-binding_sf"/>
</dbReference>
<gene>
    <name evidence="4" type="ORF">GOP47_0000574</name>
</gene>
<evidence type="ECO:0000313" key="4">
    <source>
        <dbReference type="EMBL" id="KAI5084405.1"/>
    </source>
</evidence>
<keyword evidence="5" id="KW-1185">Reference proteome</keyword>
<evidence type="ECO:0000259" key="3">
    <source>
        <dbReference type="PROSITE" id="PS51228"/>
    </source>
</evidence>
<protein>
    <recommendedName>
        <fullName evidence="3">ACB domain-containing protein</fullName>
    </recommendedName>
</protein>
<comment type="similarity">
    <text evidence="1">Belongs to the ACBP family.</text>
</comment>
<feature type="domain" description="ACB" evidence="3">
    <location>
        <begin position="22"/>
        <end position="104"/>
    </location>
</feature>
<dbReference type="GO" id="GO:0000062">
    <property type="term" value="F:fatty-acyl-CoA binding"/>
    <property type="evidence" value="ECO:0007669"/>
    <property type="project" value="InterPro"/>
</dbReference>
<dbReference type="PANTHER" id="PTHR23310:SF62">
    <property type="entry name" value="ACYL-COA BINDING PROTEIN 1, ISOFORM A"/>
    <property type="match status" value="1"/>
</dbReference>
<dbReference type="PROSITE" id="PS00880">
    <property type="entry name" value="ACB_1"/>
    <property type="match status" value="1"/>
</dbReference>
<keyword evidence="2" id="KW-0446">Lipid-binding</keyword>
<dbReference type="PANTHER" id="PTHR23310">
    <property type="entry name" value="ACYL-COA-BINDING PROTEIN, ACBP"/>
    <property type="match status" value="1"/>
</dbReference>
<proteinExistence type="inferred from homology"/>
<dbReference type="AlphaFoldDB" id="A0A9D4VD93"/>
<dbReference type="Gene3D" id="1.20.80.10">
    <property type="match status" value="1"/>
</dbReference>
<name>A0A9D4VD93_ADICA</name>
<organism evidence="4 5">
    <name type="scientific">Adiantum capillus-veneris</name>
    <name type="common">Maidenhair fern</name>
    <dbReference type="NCBI Taxonomy" id="13818"/>
    <lineage>
        <taxon>Eukaryota</taxon>
        <taxon>Viridiplantae</taxon>
        <taxon>Streptophyta</taxon>
        <taxon>Embryophyta</taxon>
        <taxon>Tracheophyta</taxon>
        <taxon>Polypodiopsida</taxon>
        <taxon>Polypodiidae</taxon>
        <taxon>Polypodiales</taxon>
        <taxon>Pteridineae</taxon>
        <taxon>Pteridaceae</taxon>
        <taxon>Vittarioideae</taxon>
        <taxon>Adiantum</taxon>
    </lineage>
</organism>
<evidence type="ECO:0000256" key="1">
    <source>
        <dbReference type="ARBA" id="ARBA00005567"/>
    </source>
</evidence>
<dbReference type="OrthoDB" id="346910at2759"/>
<dbReference type="Proteomes" id="UP000886520">
    <property type="component" value="Chromosome 1"/>
</dbReference>
<dbReference type="PROSITE" id="PS51228">
    <property type="entry name" value="ACB_2"/>
    <property type="match status" value="1"/>
</dbReference>
<dbReference type="InterPro" id="IPR000582">
    <property type="entry name" value="Acyl-CoA-binding_protein"/>
</dbReference>